<dbReference type="PANTHER" id="PTHR30478:SF0">
    <property type="entry name" value="BETA SLIDING CLAMP"/>
    <property type="match status" value="1"/>
</dbReference>
<evidence type="ECO:0000256" key="8">
    <source>
        <dbReference type="ARBA" id="ARBA00023125"/>
    </source>
</evidence>
<dbReference type="Pfam" id="PF02768">
    <property type="entry name" value="DNA_pol3_beta_3"/>
    <property type="match status" value="1"/>
</dbReference>
<comment type="similarity">
    <text evidence="2">Belongs to the beta sliding clamp family.</text>
</comment>
<proteinExistence type="inferred from homology"/>
<evidence type="ECO:0000256" key="4">
    <source>
        <dbReference type="ARBA" id="ARBA00022679"/>
    </source>
</evidence>
<dbReference type="GO" id="GO:0003677">
    <property type="term" value="F:DNA binding"/>
    <property type="evidence" value="ECO:0007669"/>
    <property type="project" value="UniProtKB-KW"/>
</dbReference>
<dbReference type="InterPro" id="IPR022635">
    <property type="entry name" value="DNA_polIII_beta_C"/>
</dbReference>
<evidence type="ECO:0000256" key="3">
    <source>
        <dbReference type="ARBA" id="ARBA00022490"/>
    </source>
</evidence>
<name>A0A5J4PJ18_9ZZZZ</name>
<dbReference type="Gene3D" id="3.10.150.10">
    <property type="entry name" value="DNA Polymerase III, subunit A, domain 2"/>
    <property type="match status" value="1"/>
</dbReference>
<dbReference type="EC" id="2.7.7.7" evidence="10"/>
<keyword evidence="5 10" id="KW-0548">Nucleotidyltransferase</keyword>
<feature type="domain" description="DNA polymerase III beta sliding clamp C-terminal" evidence="9">
    <location>
        <begin position="1"/>
        <end position="64"/>
    </location>
</feature>
<keyword evidence="6" id="KW-0235">DNA replication</keyword>
<keyword evidence="8" id="KW-0238">DNA-binding</keyword>
<dbReference type="InterPro" id="IPR001001">
    <property type="entry name" value="DNA_polIII_beta"/>
</dbReference>
<comment type="subcellular location">
    <subcellularLocation>
        <location evidence="1">Cytoplasm</location>
    </subcellularLocation>
</comment>
<evidence type="ECO:0000256" key="1">
    <source>
        <dbReference type="ARBA" id="ARBA00004496"/>
    </source>
</evidence>
<dbReference type="GO" id="GO:0006271">
    <property type="term" value="P:DNA strand elongation involved in DNA replication"/>
    <property type="evidence" value="ECO:0007669"/>
    <property type="project" value="TreeGrafter"/>
</dbReference>
<keyword evidence="3" id="KW-0963">Cytoplasm</keyword>
<evidence type="ECO:0000256" key="5">
    <source>
        <dbReference type="ARBA" id="ARBA00022695"/>
    </source>
</evidence>
<comment type="caution">
    <text evidence="10">The sequence shown here is derived from an EMBL/GenBank/DDBJ whole genome shotgun (WGS) entry which is preliminary data.</text>
</comment>
<evidence type="ECO:0000259" key="9">
    <source>
        <dbReference type="Pfam" id="PF02768"/>
    </source>
</evidence>
<dbReference type="GO" id="GO:0005737">
    <property type="term" value="C:cytoplasm"/>
    <property type="evidence" value="ECO:0007669"/>
    <property type="project" value="UniProtKB-SubCell"/>
</dbReference>
<evidence type="ECO:0000256" key="7">
    <source>
        <dbReference type="ARBA" id="ARBA00022932"/>
    </source>
</evidence>
<dbReference type="EMBL" id="SNRY01008273">
    <property type="protein sequence ID" value="KAA6308840.1"/>
    <property type="molecule type" value="Genomic_DNA"/>
</dbReference>
<dbReference type="PANTHER" id="PTHR30478">
    <property type="entry name" value="DNA POLYMERASE III SUBUNIT BETA"/>
    <property type="match status" value="1"/>
</dbReference>
<dbReference type="GO" id="GO:0003887">
    <property type="term" value="F:DNA-directed DNA polymerase activity"/>
    <property type="evidence" value="ECO:0007669"/>
    <property type="project" value="UniProtKB-KW"/>
</dbReference>
<evidence type="ECO:0000256" key="2">
    <source>
        <dbReference type="ARBA" id="ARBA00010752"/>
    </source>
</evidence>
<dbReference type="InterPro" id="IPR046938">
    <property type="entry name" value="DNA_clamp_sf"/>
</dbReference>
<reference evidence="10" key="1">
    <citation type="submission" date="2019-03" db="EMBL/GenBank/DDBJ databases">
        <title>Single cell metagenomics reveals metabolic interactions within the superorganism composed of flagellate Streblomastix strix and complex community of Bacteroidetes bacteria on its surface.</title>
        <authorList>
            <person name="Treitli S.C."/>
            <person name="Kolisko M."/>
            <person name="Husnik F."/>
            <person name="Keeling P."/>
            <person name="Hampl V."/>
        </authorList>
    </citation>
    <scope>NUCLEOTIDE SEQUENCE</scope>
    <source>
        <strain evidence="10">STM</strain>
    </source>
</reference>
<organism evidence="10">
    <name type="scientific">termite gut metagenome</name>
    <dbReference type="NCBI Taxonomy" id="433724"/>
    <lineage>
        <taxon>unclassified sequences</taxon>
        <taxon>metagenomes</taxon>
        <taxon>organismal metagenomes</taxon>
    </lineage>
</organism>
<dbReference type="GO" id="GO:0008408">
    <property type="term" value="F:3'-5' exonuclease activity"/>
    <property type="evidence" value="ECO:0007669"/>
    <property type="project" value="InterPro"/>
</dbReference>
<sequence>ETLVCQYTGDEMNIGFKSSFLIEILSNISATEVTIELTDPSRAGIILPIEQEENEDLLMLLMPMMLND</sequence>
<evidence type="ECO:0000313" key="10">
    <source>
        <dbReference type="EMBL" id="KAA6308840.1"/>
    </source>
</evidence>
<protein>
    <submittedName>
        <fullName evidence="10">DNA polymerase III subunit beta</fullName>
        <ecNumber evidence="10">2.7.7.7</ecNumber>
    </submittedName>
</protein>
<keyword evidence="4 10" id="KW-0808">Transferase</keyword>
<evidence type="ECO:0000256" key="6">
    <source>
        <dbReference type="ARBA" id="ARBA00022705"/>
    </source>
</evidence>
<feature type="non-terminal residue" evidence="10">
    <location>
        <position position="1"/>
    </location>
</feature>
<dbReference type="SUPFAM" id="SSF55979">
    <property type="entry name" value="DNA clamp"/>
    <property type="match status" value="1"/>
</dbReference>
<dbReference type="AlphaFoldDB" id="A0A5J4PJ18"/>
<keyword evidence="7" id="KW-0239">DNA-directed DNA polymerase</keyword>
<accession>A0A5J4PJ18</accession>
<dbReference type="GO" id="GO:0009360">
    <property type="term" value="C:DNA polymerase III complex"/>
    <property type="evidence" value="ECO:0007669"/>
    <property type="project" value="InterPro"/>
</dbReference>
<gene>
    <name evidence="10" type="ORF">EZS27_039566</name>
</gene>